<name>A0A382ZFU3_9ZZZZ</name>
<evidence type="ECO:0000256" key="2">
    <source>
        <dbReference type="ARBA" id="ARBA00022801"/>
    </source>
</evidence>
<dbReference type="AlphaFoldDB" id="A0A382ZFU3"/>
<dbReference type="EMBL" id="UINC01183413">
    <property type="protein sequence ID" value="SVD94170.1"/>
    <property type="molecule type" value="Genomic_DNA"/>
</dbReference>
<sequence length="118" mass="13736">MQTAKFGQYKRIYRALKDLAESGIDLKTCTVEDLEAIHGIGPKTSRFIIMHSRPNQRLATLDTHILRWMRDQGIDTPKATPQSRKLYKELEQKFLTLCDKCAILPSQLDLKIWKQYSK</sequence>
<evidence type="ECO:0008006" key="6">
    <source>
        <dbReference type="Google" id="ProtNLM"/>
    </source>
</evidence>
<proteinExistence type="predicted"/>
<keyword evidence="2" id="KW-0378">Hydrolase</keyword>
<dbReference type="InterPro" id="IPR011257">
    <property type="entry name" value="DNA_glycosylase"/>
</dbReference>
<accession>A0A382ZFU3</accession>
<keyword evidence="1" id="KW-0227">DNA damage</keyword>
<keyword evidence="4" id="KW-0326">Glycosidase</keyword>
<reference evidence="5" key="1">
    <citation type="submission" date="2018-05" db="EMBL/GenBank/DDBJ databases">
        <authorList>
            <person name="Lanie J.A."/>
            <person name="Ng W.-L."/>
            <person name="Kazmierczak K.M."/>
            <person name="Andrzejewski T.M."/>
            <person name="Davidsen T.M."/>
            <person name="Wayne K.J."/>
            <person name="Tettelin H."/>
            <person name="Glass J.I."/>
            <person name="Rusch D."/>
            <person name="Podicherti R."/>
            <person name="Tsui H.-C.T."/>
            <person name="Winkler M.E."/>
        </authorList>
    </citation>
    <scope>NUCLEOTIDE SEQUENCE</scope>
</reference>
<evidence type="ECO:0000313" key="5">
    <source>
        <dbReference type="EMBL" id="SVD94170.1"/>
    </source>
</evidence>
<gene>
    <name evidence="5" type="ORF">METZ01_LOCUS447024</name>
</gene>
<dbReference type="GO" id="GO:0003906">
    <property type="term" value="F:DNA-(apurinic or apyrimidinic site) endonuclease activity"/>
    <property type="evidence" value="ECO:0007669"/>
    <property type="project" value="InterPro"/>
</dbReference>
<organism evidence="5">
    <name type="scientific">marine metagenome</name>
    <dbReference type="NCBI Taxonomy" id="408172"/>
    <lineage>
        <taxon>unclassified sequences</taxon>
        <taxon>metagenomes</taxon>
        <taxon>ecological metagenomes</taxon>
    </lineage>
</organism>
<dbReference type="InterPro" id="IPR023170">
    <property type="entry name" value="HhH_base_excis_C"/>
</dbReference>
<dbReference type="GO" id="GO:0006281">
    <property type="term" value="P:DNA repair"/>
    <property type="evidence" value="ECO:0007669"/>
    <property type="project" value="UniProtKB-KW"/>
</dbReference>
<protein>
    <recommendedName>
        <fullName evidence="6">HhH-GPD domain-containing protein</fullName>
    </recommendedName>
</protein>
<dbReference type="InterPro" id="IPR012092">
    <property type="entry name" value="DNA_glyclase/AP_lyase_Ogg"/>
</dbReference>
<dbReference type="Pfam" id="PF22175">
    <property type="entry name" value="Ogg-HhH"/>
    <property type="match status" value="1"/>
</dbReference>
<keyword evidence="3" id="KW-0234">DNA repair</keyword>
<evidence type="ECO:0000256" key="4">
    <source>
        <dbReference type="ARBA" id="ARBA00023295"/>
    </source>
</evidence>
<evidence type="ECO:0000256" key="1">
    <source>
        <dbReference type="ARBA" id="ARBA00022763"/>
    </source>
</evidence>
<evidence type="ECO:0000256" key="3">
    <source>
        <dbReference type="ARBA" id="ARBA00023204"/>
    </source>
</evidence>
<dbReference type="GO" id="GO:0016799">
    <property type="term" value="F:hydrolase activity, hydrolyzing N-glycosyl compounds"/>
    <property type="evidence" value="ECO:0007669"/>
    <property type="project" value="InterPro"/>
</dbReference>
<dbReference type="SUPFAM" id="SSF48150">
    <property type="entry name" value="DNA-glycosylase"/>
    <property type="match status" value="1"/>
</dbReference>
<dbReference type="Gene3D" id="1.10.1670.10">
    <property type="entry name" value="Helix-hairpin-Helix base-excision DNA repair enzymes (C-terminal)"/>
    <property type="match status" value="1"/>
</dbReference>